<accession>A0A6N9UAS0</accession>
<dbReference type="GO" id="GO:0005737">
    <property type="term" value="C:cytoplasm"/>
    <property type="evidence" value="ECO:0007669"/>
    <property type="project" value="UniProtKB-SubCell"/>
</dbReference>
<dbReference type="InterPro" id="IPR042101">
    <property type="entry name" value="SRP54_N_sf"/>
</dbReference>
<evidence type="ECO:0000256" key="3">
    <source>
        <dbReference type="ARBA" id="ARBA00022741"/>
    </source>
</evidence>
<feature type="binding site" evidence="9">
    <location>
        <begin position="289"/>
        <end position="293"/>
    </location>
    <ligand>
        <name>GTP</name>
        <dbReference type="ChEBI" id="CHEBI:37565"/>
    </ligand>
</feature>
<evidence type="ECO:0000256" key="2">
    <source>
        <dbReference type="ARBA" id="ARBA00022490"/>
    </source>
</evidence>
<dbReference type="GO" id="GO:0003924">
    <property type="term" value="F:GTPase activity"/>
    <property type="evidence" value="ECO:0007669"/>
    <property type="project" value="UniProtKB-UniRule"/>
</dbReference>
<reference evidence="12 13" key="1">
    <citation type="submission" date="2020-01" db="EMBL/GenBank/DDBJ databases">
        <title>Insect and environment-associated Actinomycetes.</title>
        <authorList>
            <person name="Currrie C."/>
            <person name="Chevrette M."/>
            <person name="Carlson C."/>
            <person name="Stubbendieck R."/>
            <person name="Wendt-Pienkowski E."/>
        </authorList>
    </citation>
    <scope>NUCLEOTIDE SEQUENCE [LARGE SCALE GENOMIC DNA]</scope>
    <source>
        <strain evidence="12 13">SID11342</strain>
    </source>
</reference>
<dbReference type="HAMAP" id="MF_00920">
    <property type="entry name" value="FtsY"/>
    <property type="match status" value="1"/>
</dbReference>
<feature type="binding site" evidence="9">
    <location>
        <begin position="207"/>
        <end position="214"/>
    </location>
    <ligand>
        <name>GTP</name>
        <dbReference type="ChEBI" id="CHEBI:37565"/>
    </ligand>
</feature>
<protein>
    <recommendedName>
        <fullName evidence="9">Signal recognition particle receptor FtsY</fullName>
        <shortName evidence="9">SRP receptor</shortName>
        <ecNumber evidence="9">3.6.5.4</ecNumber>
    </recommendedName>
</protein>
<dbReference type="SMART" id="SM00382">
    <property type="entry name" value="AAA"/>
    <property type="match status" value="1"/>
</dbReference>
<dbReference type="NCBIfam" id="TIGR00064">
    <property type="entry name" value="ftsY"/>
    <property type="match status" value="1"/>
</dbReference>
<dbReference type="InterPro" id="IPR003593">
    <property type="entry name" value="AAA+_ATPase"/>
</dbReference>
<dbReference type="InterPro" id="IPR036225">
    <property type="entry name" value="SRP/SRP_N"/>
</dbReference>
<dbReference type="Pfam" id="PF00448">
    <property type="entry name" value="SRP54"/>
    <property type="match status" value="1"/>
</dbReference>
<evidence type="ECO:0000256" key="8">
    <source>
        <dbReference type="ARBA" id="ARBA00048027"/>
    </source>
</evidence>
<keyword evidence="6 9" id="KW-0472">Membrane</keyword>
<dbReference type="GO" id="GO:0005886">
    <property type="term" value="C:plasma membrane"/>
    <property type="evidence" value="ECO:0007669"/>
    <property type="project" value="UniProtKB-SubCell"/>
</dbReference>
<dbReference type="Gene3D" id="1.20.120.140">
    <property type="entry name" value="Signal recognition particle SRP54, nucleotide-binding domain"/>
    <property type="match status" value="1"/>
</dbReference>
<gene>
    <name evidence="9 12" type="primary">ftsY</name>
    <name evidence="12" type="ORF">G3I29_36655</name>
</gene>
<dbReference type="GO" id="GO:0005525">
    <property type="term" value="F:GTP binding"/>
    <property type="evidence" value="ECO:0007669"/>
    <property type="project" value="UniProtKB-UniRule"/>
</dbReference>
<dbReference type="PANTHER" id="PTHR43134">
    <property type="entry name" value="SIGNAL RECOGNITION PARTICLE RECEPTOR SUBUNIT ALPHA"/>
    <property type="match status" value="1"/>
</dbReference>
<dbReference type="SUPFAM" id="SSF47364">
    <property type="entry name" value="Domain of the SRP/SRP receptor G-proteins"/>
    <property type="match status" value="1"/>
</dbReference>
<dbReference type="InterPro" id="IPR013822">
    <property type="entry name" value="Signal_recog_particl_SRP54_hlx"/>
</dbReference>
<dbReference type="InterPro" id="IPR004390">
    <property type="entry name" value="SR_rcpt_FtsY"/>
</dbReference>
<comment type="subunit">
    <text evidence="9">Part of the signal recognition particle protein translocation system, which is composed of SRP and FtsY.</text>
</comment>
<dbReference type="InterPro" id="IPR027417">
    <property type="entry name" value="P-loop_NTPase"/>
</dbReference>
<organism evidence="12 13">
    <name type="scientific">Streptomyces halstedii</name>
    <dbReference type="NCBI Taxonomy" id="1944"/>
    <lineage>
        <taxon>Bacteria</taxon>
        <taxon>Bacillati</taxon>
        <taxon>Actinomycetota</taxon>
        <taxon>Actinomycetes</taxon>
        <taxon>Kitasatosporales</taxon>
        <taxon>Streptomycetaceae</taxon>
        <taxon>Streptomyces</taxon>
    </lineage>
</organism>
<evidence type="ECO:0000256" key="1">
    <source>
        <dbReference type="ARBA" id="ARBA00022475"/>
    </source>
</evidence>
<feature type="domain" description="SRP54-type proteins GTP-binding" evidence="11">
    <location>
        <begin position="372"/>
        <end position="385"/>
    </location>
</feature>
<evidence type="ECO:0000256" key="4">
    <source>
        <dbReference type="ARBA" id="ARBA00022801"/>
    </source>
</evidence>
<sequence length="400" mass="42085">MEIVILAVVIALVAVGLISGLVVSSRKKKQLPPSAPSSTPTITPPAEPRVGEEAEKPRDEARRTVEEVGLPAGTPVEEEPVVLEPEAPALEVPEPTAGRLVRLRARLARSQNSLGKGLLALLSRDNLDEDTWEEIEDTLLTADVGVAPTQELVERLRERVRVLGTRTPEELRALLREELVSLLGPDFDREVKTEGGAETPGVVMVVGVNGTGKTTTTGKLARVLVADGRSVVLGAADTFRAAAADQLQTWGERVGARTVRGPEGGDPASIAFDAVKDGIAEGADVVLIDTAGRLHTKTGLMDELGKVKRVVEKHGPLDEILLVLDATTGQNGLVQARVFAEVVDITGIVLTKLDGTAKGGIVIAVQRELGVPVKLIGLGEGPDDLAPFEPGAFVDALIGD</sequence>
<keyword evidence="4 9" id="KW-0378">Hydrolase</keyword>
<comment type="caution">
    <text evidence="12">The sequence shown here is derived from an EMBL/GenBank/DDBJ whole genome shotgun (WGS) entry which is preliminary data.</text>
</comment>
<evidence type="ECO:0000256" key="5">
    <source>
        <dbReference type="ARBA" id="ARBA00023134"/>
    </source>
</evidence>
<keyword evidence="1 9" id="KW-1003">Cell membrane</keyword>
<dbReference type="SMART" id="SM00963">
    <property type="entry name" value="SRP54_N"/>
    <property type="match status" value="1"/>
</dbReference>
<dbReference type="FunFam" id="3.40.50.300:FF:000053">
    <property type="entry name" value="Signal recognition particle receptor FtsY"/>
    <property type="match status" value="1"/>
</dbReference>
<evidence type="ECO:0000256" key="10">
    <source>
        <dbReference type="SAM" id="MobiDB-lite"/>
    </source>
</evidence>
<dbReference type="EC" id="3.6.5.4" evidence="9"/>
<feature type="binding site" evidence="9">
    <location>
        <begin position="351"/>
        <end position="354"/>
    </location>
    <ligand>
        <name>GTP</name>
        <dbReference type="ChEBI" id="CHEBI:37565"/>
    </ligand>
</feature>
<evidence type="ECO:0000259" key="11">
    <source>
        <dbReference type="PROSITE" id="PS00300"/>
    </source>
</evidence>
<keyword evidence="3 9" id="KW-0547">Nucleotide-binding</keyword>
<evidence type="ECO:0000256" key="6">
    <source>
        <dbReference type="ARBA" id="ARBA00023136"/>
    </source>
</evidence>
<dbReference type="GO" id="GO:0005047">
    <property type="term" value="F:signal recognition particle binding"/>
    <property type="evidence" value="ECO:0007669"/>
    <property type="project" value="TreeGrafter"/>
</dbReference>
<dbReference type="Gene3D" id="3.40.50.300">
    <property type="entry name" value="P-loop containing nucleotide triphosphate hydrolases"/>
    <property type="match status" value="1"/>
</dbReference>
<dbReference type="InterPro" id="IPR000897">
    <property type="entry name" value="SRP54_GTPase_dom"/>
</dbReference>
<feature type="region of interest" description="Disordered" evidence="10">
    <location>
        <begin position="28"/>
        <end position="63"/>
    </location>
</feature>
<dbReference type="PANTHER" id="PTHR43134:SF1">
    <property type="entry name" value="SIGNAL RECOGNITION PARTICLE RECEPTOR SUBUNIT ALPHA"/>
    <property type="match status" value="1"/>
</dbReference>
<dbReference type="SUPFAM" id="SSF52540">
    <property type="entry name" value="P-loop containing nucleoside triphosphate hydrolases"/>
    <property type="match status" value="1"/>
</dbReference>
<evidence type="ECO:0000313" key="12">
    <source>
        <dbReference type="EMBL" id="NEA20870.1"/>
    </source>
</evidence>
<dbReference type="SMART" id="SM00962">
    <property type="entry name" value="SRP54"/>
    <property type="match status" value="1"/>
</dbReference>
<evidence type="ECO:0000313" key="13">
    <source>
        <dbReference type="Proteomes" id="UP000471293"/>
    </source>
</evidence>
<keyword evidence="7 9" id="KW-0675">Receptor</keyword>
<dbReference type="Pfam" id="PF02881">
    <property type="entry name" value="SRP54_N"/>
    <property type="match status" value="1"/>
</dbReference>
<proteinExistence type="inferred from homology"/>
<dbReference type="FunFam" id="1.20.120.140:FF:000002">
    <property type="entry name" value="Signal recognition particle receptor FtsY"/>
    <property type="match status" value="1"/>
</dbReference>
<dbReference type="Proteomes" id="UP000471293">
    <property type="component" value="Unassembled WGS sequence"/>
</dbReference>
<keyword evidence="5 9" id="KW-0342">GTP-binding</keyword>
<dbReference type="GO" id="GO:0006614">
    <property type="term" value="P:SRP-dependent cotranslational protein targeting to membrane"/>
    <property type="evidence" value="ECO:0007669"/>
    <property type="project" value="InterPro"/>
</dbReference>
<comment type="function">
    <text evidence="9">Involved in targeting and insertion of nascent membrane proteins into the cytoplasmic membrane. Acts as a receptor for the complex formed by the signal recognition particle (SRP) and the ribosome-nascent chain (RNC).</text>
</comment>
<comment type="subcellular location">
    <subcellularLocation>
        <location evidence="9">Cell membrane</location>
        <topology evidence="9">Peripheral membrane protein</topology>
        <orientation evidence="9">Cytoplasmic side</orientation>
    </subcellularLocation>
    <subcellularLocation>
        <location evidence="9">Cytoplasm</location>
    </subcellularLocation>
</comment>
<dbReference type="AlphaFoldDB" id="A0A6N9UAS0"/>
<comment type="catalytic activity">
    <reaction evidence="8 9">
        <text>GTP + H2O = GDP + phosphate + H(+)</text>
        <dbReference type="Rhea" id="RHEA:19669"/>
        <dbReference type="ChEBI" id="CHEBI:15377"/>
        <dbReference type="ChEBI" id="CHEBI:15378"/>
        <dbReference type="ChEBI" id="CHEBI:37565"/>
        <dbReference type="ChEBI" id="CHEBI:43474"/>
        <dbReference type="ChEBI" id="CHEBI:58189"/>
        <dbReference type="EC" id="3.6.5.4"/>
    </reaction>
</comment>
<evidence type="ECO:0000256" key="7">
    <source>
        <dbReference type="ARBA" id="ARBA00023170"/>
    </source>
</evidence>
<keyword evidence="2 9" id="KW-0963">Cytoplasm</keyword>
<name>A0A6N9UAS0_STRHA</name>
<feature type="compositionally biased region" description="Basic and acidic residues" evidence="10">
    <location>
        <begin position="49"/>
        <end position="63"/>
    </location>
</feature>
<evidence type="ECO:0000256" key="9">
    <source>
        <dbReference type="HAMAP-Rule" id="MF_00920"/>
    </source>
</evidence>
<dbReference type="PROSITE" id="PS00300">
    <property type="entry name" value="SRP54"/>
    <property type="match status" value="1"/>
</dbReference>
<comment type="similarity">
    <text evidence="9">Belongs to the GTP-binding SRP family. FtsY subfamily.</text>
</comment>
<dbReference type="EMBL" id="JAAGLQ010000751">
    <property type="protein sequence ID" value="NEA20870.1"/>
    <property type="molecule type" value="Genomic_DNA"/>
</dbReference>
<dbReference type="RefSeq" id="WP_164350924.1">
    <property type="nucleotide sequence ID" value="NZ_JAAGLQ010000751.1"/>
</dbReference>